<dbReference type="EMBL" id="CP107551">
    <property type="protein sequence ID" value="UYP18085.1"/>
    <property type="molecule type" value="Genomic_DNA"/>
</dbReference>
<evidence type="ECO:0000313" key="1">
    <source>
        <dbReference type="EMBL" id="UYP18085.1"/>
    </source>
</evidence>
<reference evidence="1" key="1">
    <citation type="submission" date="2022-10" db="EMBL/GenBank/DDBJ databases">
        <title>Rhodococcus ferula Z13 complete genome.</title>
        <authorList>
            <person name="Long X."/>
            <person name="Zang M."/>
        </authorList>
    </citation>
    <scope>NUCLEOTIDE SEQUENCE</scope>
    <source>
        <strain evidence="1">Z13</strain>
    </source>
</reference>
<gene>
    <name evidence="1" type="ORF">OED52_15630</name>
</gene>
<name>A0ACD4DDQ7_9NOCA</name>
<protein>
    <submittedName>
        <fullName evidence="1">Histidine phosphatase family protein</fullName>
    </submittedName>
</protein>
<dbReference type="Proteomes" id="UP001156484">
    <property type="component" value="Chromosome"/>
</dbReference>
<evidence type="ECO:0000313" key="2">
    <source>
        <dbReference type="Proteomes" id="UP001156484"/>
    </source>
</evidence>
<sequence>MTRTLILLRHGKSAYPDDVDDRDRPLSPRGRREAGLAGRWIRANLPPVDAVLCSPATRTRKTLAEAAVEAPVDYLESLYGADPDTLVAAIRAVPDDVHTLLVVGHEPTLSATALGLITDHGNDAAHQVAEKFPTSAVAVLTVPGSWSELAPRSGAELVGFHIAR</sequence>
<organism evidence="1 2">
    <name type="scientific">Rhodococcus sacchari</name>
    <dbReference type="NCBI Taxonomy" id="2962047"/>
    <lineage>
        <taxon>Bacteria</taxon>
        <taxon>Bacillati</taxon>
        <taxon>Actinomycetota</taxon>
        <taxon>Actinomycetes</taxon>
        <taxon>Mycobacteriales</taxon>
        <taxon>Nocardiaceae</taxon>
        <taxon>Rhodococcus</taxon>
    </lineage>
</organism>
<proteinExistence type="predicted"/>
<keyword evidence="2" id="KW-1185">Reference proteome</keyword>
<accession>A0ACD4DDQ7</accession>